<dbReference type="Proteomes" id="UP000686327">
    <property type="component" value="Unassembled WGS sequence"/>
</dbReference>
<evidence type="ECO:0000313" key="2">
    <source>
        <dbReference type="Proteomes" id="UP000686327"/>
    </source>
</evidence>
<reference evidence="1 2" key="1">
    <citation type="submission" date="2021-04" db="EMBL/GenBank/DDBJ databases">
        <authorList>
            <person name="Seiffert S.N."/>
        </authorList>
    </citation>
    <scope>NUCLEOTIDE SEQUENCE [LARGE SCALE GENOMIC DNA]</scope>
    <source>
        <strain evidence="1 2">1</strain>
    </source>
</reference>
<name>A0ABS6DMR7_9ENTR</name>
<dbReference type="Pfam" id="PF06865">
    <property type="entry name" value="Ppnp"/>
    <property type="match status" value="1"/>
</dbReference>
<reference evidence="2" key="2">
    <citation type="submission" date="2023-07" db="EMBL/GenBank/DDBJ databases">
        <title>Cedecea davisae an AmpC producer and its therapeutic implications.</title>
        <authorList>
            <person name="Notter J."/>
        </authorList>
    </citation>
    <scope>NUCLEOTIDE SEQUENCE [LARGE SCALE GENOMIC DNA]</scope>
    <source>
        <strain evidence="2">1</strain>
    </source>
</reference>
<gene>
    <name evidence="1" type="ORF">KC222_21210</name>
</gene>
<proteinExistence type="predicted"/>
<accession>A0ABS6DMR7</accession>
<evidence type="ECO:0000313" key="1">
    <source>
        <dbReference type="EMBL" id="MBU4684518.1"/>
    </source>
</evidence>
<sequence>MSESFIFEGTHIFFDGKVVLRDFYQKDIKVTMGFMAKGEFKWLAEKTERFFILSGRADFIVGSDVISAYPQSEIIIPEGSVFSVQVSEPLDYRCFYG</sequence>
<dbReference type="RefSeq" id="WP_216377218.1">
    <property type="nucleotide sequence ID" value="NZ_JAGRYT010000038.1"/>
</dbReference>
<keyword evidence="2" id="KW-1185">Reference proteome</keyword>
<protein>
    <submittedName>
        <fullName evidence="1">DUF1255 family protein</fullName>
    </submittedName>
</protein>
<organism evidence="1 2">
    <name type="scientific">Cedecea davisae</name>
    <dbReference type="NCBI Taxonomy" id="158484"/>
    <lineage>
        <taxon>Bacteria</taxon>
        <taxon>Pseudomonadati</taxon>
        <taxon>Pseudomonadota</taxon>
        <taxon>Gammaproteobacteria</taxon>
        <taxon>Enterobacterales</taxon>
        <taxon>Enterobacteriaceae</taxon>
        <taxon>Cedecea</taxon>
    </lineage>
</organism>
<dbReference type="EMBL" id="JAGRYU010000035">
    <property type="protein sequence ID" value="MBU4684518.1"/>
    <property type="molecule type" value="Genomic_DNA"/>
</dbReference>
<dbReference type="InterPro" id="IPR009664">
    <property type="entry name" value="Ppnp"/>
</dbReference>
<comment type="caution">
    <text evidence="1">The sequence shown here is derived from an EMBL/GenBank/DDBJ whole genome shotgun (WGS) entry which is preliminary data.</text>
</comment>